<accession>C6XHX4</accession>
<dbReference type="Pfam" id="PF03739">
    <property type="entry name" value="LptF_LptG"/>
    <property type="match status" value="1"/>
</dbReference>
<gene>
    <name evidence="7" type="ordered locus">CLIBASIA_01395</name>
</gene>
<evidence type="ECO:0000313" key="8">
    <source>
        <dbReference type="Proteomes" id="UP000002744"/>
    </source>
</evidence>
<evidence type="ECO:0000256" key="3">
    <source>
        <dbReference type="ARBA" id="ARBA00022692"/>
    </source>
</evidence>
<comment type="subcellular location">
    <subcellularLocation>
        <location evidence="1">Cell membrane</location>
        <topology evidence="1">Multi-pass membrane protein</topology>
    </subcellularLocation>
</comment>
<evidence type="ECO:0000256" key="1">
    <source>
        <dbReference type="ARBA" id="ARBA00004651"/>
    </source>
</evidence>
<evidence type="ECO:0000256" key="5">
    <source>
        <dbReference type="ARBA" id="ARBA00023136"/>
    </source>
</evidence>
<dbReference type="HOGENOM" id="CLU_028799_2_0_5"/>
<reference evidence="7 8" key="1">
    <citation type="journal article" date="2009" name="Mol. Plant Microbe Interact.">
        <title>Complete genome sequence of citrus huanglongbing bacterium, 'Candidatus Liberibacter asiaticus' obtained through metagenomics.</title>
        <authorList>
            <person name="Duan Y."/>
            <person name="Zhou L."/>
            <person name="Hall D.G."/>
            <person name="Li W."/>
            <person name="Doddapaneni H."/>
            <person name="Lin H."/>
            <person name="Liu L."/>
            <person name="Vahling C.M."/>
            <person name="Gabriel D.W."/>
            <person name="Williams K.P."/>
            <person name="Dickerman A."/>
            <person name="Sun Y."/>
            <person name="Gottwald T."/>
        </authorList>
    </citation>
    <scope>NUCLEOTIDE SEQUENCE [LARGE SCALE GENOMIC DNA]</scope>
    <source>
        <strain evidence="8">psy62</strain>
    </source>
</reference>
<dbReference type="AlphaFoldDB" id="C6XHX4"/>
<feature type="transmembrane region" description="Helical" evidence="6">
    <location>
        <begin position="101"/>
        <end position="120"/>
    </location>
</feature>
<keyword evidence="4 6" id="KW-1133">Transmembrane helix</keyword>
<dbReference type="EMBL" id="CP001677">
    <property type="protein sequence ID" value="ACT56867.2"/>
    <property type="molecule type" value="Genomic_DNA"/>
</dbReference>
<dbReference type="OrthoDB" id="9798468at2"/>
<dbReference type="RefSeq" id="WP_012778613.1">
    <property type="nucleotide sequence ID" value="NC_012985.3"/>
</dbReference>
<sequence length="361" mass="41071">MPGILWRYFFKYYLKTTLYFLLGAMILVFVIDLNEIQNQMGELPNYSISRGAVLAATRVPLIIQQIIPFITLVVNIVVFFNLNRTSELVISRAIGISIWQLLNPFVVGSILLGIFTVLVINPIATSGEKIGIDLIQQWKDNGDKQKSDIIPWMQISNPQQDIFIGAKKILPENHIWEDFTSITIDKKNKIIHRKDADLAIIYNDKVKLKKVVEYQYGRIPIDKNSTTLNIPIKMDGFQKFSEQFASRSFYEIIKKMSFSNKSNIFHNYRAETQFYFLIVIPLMLVAMTLIAASVSLEFSRSNQPRIIVAYGIFSGFMLYTIITIMKSFGKSGILLPVAAALIPVILTISLSILILLQKEDG</sequence>
<dbReference type="eggNOG" id="COG0795">
    <property type="taxonomic scope" value="Bacteria"/>
</dbReference>
<evidence type="ECO:0000256" key="4">
    <source>
        <dbReference type="ARBA" id="ARBA00022989"/>
    </source>
</evidence>
<dbReference type="PANTHER" id="PTHR33529">
    <property type="entry name" value="SLR0882 PROTEIN-RELATED"/>
    <property type="match status" value="1"/>
</dbReference>
<reference evidence="7 8" key="2">
    <citation type="journal article" date="2011" name="Appl. Environ. Microbiol.">
        <title>Diversity and plasticity of the intracellular plant pathogen and insect symbiont, 'Candidatus Liberibacter asiaticus', revealed by hyper variable prophage genes with intragenic tandem repeats.</title>
        <authorList>
            <person name="Zhou L."/>
            <person name="Powell C.A."/>
            <person name="Hoffman M.T."/>
            <person name="Li W."/>
            <person name="Fan G."/>
            <person name="Liu B."/>
            <person name="Lin H."/>
            <person name="Duan Y."/>
        </authorList>
    </citation>
    <scope>NUCLEOTIDE SEQUENCE [LARGE SCALE GENOMIC DNA]</scope>
    <source>
        <strain evidence="8">psy62</strain>
    </source>
</reference>
<name>C6XHX4_LIBAP</name>
<evidence type="ECO:0000256" key="6">
    <source>
        <dbReference type="SAM" id="Phobius"/>
    </source>
</evidence>
<feature type="transmembrane region" description="Helical" evidence="6">
    <location>
        <begin position="12"/>
        <end position="31"/>
    </location>
</feature>
<dbReference type="GO" id="GO:0015920">
    <property type="term" value="P:lipopolysaccharide transport"/>
    <property type="evidence" value="ECO:0007669"/>
    <property type="project" value="TreeGrafter"/>
</dbReference>
<evidence type="ECO:0000313" key="7">
    <source>
        <dbReference type="EMBL" id="ACT56867.2"/>
    </source>
</evidence>
<dbReference type="InterPro" id="IPR005495">
    <property type="entry name" value="LptG/LptF_permease"/>
</dbReference>
<proteinExistence type="predicted"/>
<organism evidence="7 8">
    <name type="scientific">Liberibacter asiaticus (strain psy62)</name>
    <dbReference type="NCBI Taxonomy" id="537021"/>
    <lineage>
        <taxon>Bacteria</taxon>
        <taxon>Pseudomonadati</taxon>
        <taxon>Pseudomonadota</taxon>
        <taxon>Alphaproteobacteria</taxon>
        <taxon>Hyphomicrobiales</taxon>
        <taxon>Rhizobiaceae</taxon>
        <taxon>Liberibacter</taxon>
    </lineage>
</organism>
<keyword evidence="2" id="KW-1003">Cell membrane</keyword>
<protein>
    <submittedName>
        <fullName evidence="7">Putative permease protein</fullName>
    </submittedName>
</protein>
<dbReference type="KEGG" id="las:CLIBASIA_01395"/>
<dbReference type="GO" id="GO:0043190">
    <property type="term" value="C:ATP-binding cassette (ABC) transporter complex"/>
    <property type="evidence" value="ECO:0007669"/>
    <property type="project" value="TreeGrafter"/>
</dbReference>
<evidence type="ECO:0000256" key="2">
    <source>
        <dbReference type="ARBA" id="ARBA00022475"/>
    </source>
</evidence>
<feature type="transmembrane region" description="Helical" evidence="6">
    <location>
        <begin position="61"/>
        <end position="80"/>
    </location>
</feature>
<feature type="transmembrane region" description="Helical" evidence="6">
    <location>
        <begin position="306"/>
        <end position="327"/>
    </location>
</feature>
<keyword evidence="5 6" id="KW-0472">Membrane</keyword>
<feature type="transmembrane region" description="Helical" evidence="6">
    <location>
        <begin position="333"/>
        <end position="356"/>
    </location>
</feature>
<dbReference type="Proteomes" id="UP000002744">
    <property type="component" value="Chromosome"/>
</dbReference>
<keyword evidence="3 6" id="KW-0812">Transmembrane</keyword>
<dbReference type="PANTHER" id="PTHR33529:SF2">
    <property type="entry name" value="LIPOPOLYSACCHARIDE EXPORT SYSTEM PERMEASE PROTEIN LPTG"/>
    <property type="match status" value="1"/>
</dbReference>
<dbReference type="STRING" id="537021.CLIBASIA_01395"/>
<dbReference type="SMR" id="C6XHX4"/>
<feature type="transmembrane region" description="Helical" evidence="6">
    <location>
        <begin position="274"/>
        <end position="294"/>
    </location>
</feature>